<dbReference type="PANTHER" id="PTHR43280">
    <property type="entry name" value="ARAC-FAMILY TRANSCRIPTIONAL REGULATOR"/>
    <property type="match status" value="1"/>
</dbReference>
<dbReference type="InterPro" id="IPR018060">
    <property type="entry name" value="HTH_AraC"/>
</dbReference>
<dbReference type="Gene3D" id="1.10.10.60">
    <property type="entry name" value="Homeodomain-like"/>
    <property type="match status" value="2"/>
</dbReference>
<dbReference type="GO" id="GO:0043565">
    <property type="term" value="F:sequence-specific DNA binding"/>
    <property type="evidence" value="ECO:0007669"/>
    <property type="project" value="InterPro"/>
</dbReference>
<reference evidence="5" key="1">
    <citation type="journal article" date="2014" name="Int. J. Syst. Evol. Microbiol.">
        <title>Complete genome sequence of Corynebacterium casei LMG S-19264T (=DSM 44701T), isolated from a smear-ripened cheese.</title>
        <authorList>
            <consortium name="US DOE Joint Genome Institute (JGI-PGF)"/>
            <person name="Walter F."/>
            <person name="Albersmeier A."/>
            <person name="Kalinowski J."/>
            <person name="Ruckert C."/>
        </authorList>
    </citation>
    <scope>NUCLEOTIDE SEQUENCE</scope>
    <source>
        <strain evidence="5">CGMCC 1.15448</strain>
    </source>
</reference>
<evidence type="ECO:0000256" key="2">
    <source>
        <dbReference type="ARBA" id="ARBA00023125"/>
    </source>
</evidence>
<keyword evidence="6" id="KW-1185">Reference proteome</keyword>
<accession>A0A8J2UGB3</accession>
<dbReference type="InterPro" id="IPR009057">
    <property type="entry name" value="Homeodomain-like_sf"/>
</dbReference>
<dbReference type="EMBL" id="BMJC01000004">
    <property type="protein sequence ID" value="GGB12933.1"/>
    <property type="molecule type" value="Genomic_DNA"/>
</dbReference>
<evidence type="ECO:0000256" key="3">
    <source>
        <dbReference type="ARBA" id="ARBA00023163"/>
    </source>
</evidence>
<evidence type="ECO:0000313" key="6">
    <source>
        <dbReference type="Proteomes" id="UP000607559"/>
    </source>
</evidence>
<dbReference type="SMART" id="SM00342">
    <property type="entry name" value="HTH_ARAC"/>
    <property type="match status" value="1"/>
</dbReference>
<keyword evidence="3" id="KW-0804">Transcription</keyword>
<proteinExistence type="predicted"/>
<dbReference type="SUPFAM" id="SSF46689">
    <property type="entry name" value="Homeodomain-like"/>
    <property type="match status" value="1"/>
</dbReference>
<name>A0A8J2UGB3_9BACT</name>
<dbReference type="Pfam" id="PF12833">
    <property type="entry name" value="HTH_18"/>
    <property type="match status" value="1"/>
</dbReference>
<evidence type="ECO:0000313" key="5">
    <source>
        <dbReference type="EMBL" id="GGB12933.1"/>
    </source>
</evidence>
<sequence>MLLKRSAEIFNNYLAVIDEHLEDILTGNADEMFELRDIAKRLFIHPTHLSNVIKEYTGKHPCYFYEQKILAVAKRLLADSSQSIAAVARRLTYDPSNFTKWFRTYAGVSPSEYRRMPLTDAGYAAAPYQAAG</sequence>
<gene>
    <name evidence="5" type="ORF">GCM10011511_40730</name>
</gene>
<dbReference type="Proteomes" id="UP000607559">
    <property type="component" value="Unassembled WGS sequence"/>
</dbReference>
<dbReference type="AlphaFoldDB" id="A0A8J2UGB3"/>
<feature type="domain" description="HTH araC/xylS-type" evidence="4">
    <location>
        <begin position="19"/>
        <end position="116"/>
    </location>
</feature>
<dbReference type="PANTHER" id="PTHR43280:SF2">
    <property type="entry name" value="HTH-TYPE TRANSCRIPTIONAL REGULATOR EXSA"/>
    <property type="match status" value="1"/>
</dbReference>
<keyword evidence="1" id="KW-0805">Transcription regulation</keyword>
<reference evidence="5" key="2">
    <citation type="submission" date="2020-09" db="EMBL/GenBank/DDBJ databases">
        <authorList>
            <person name="Sun Q."/>
            <person name="Zhou Y."/>
        </authorList>
    </citation>
    <scope>NUCLEOTIDE SEQUENCE</scope>
    <source>
        <strain evidence="5">CGMCC 1.15448</strain>
    </source>
</reference>
<evidence type="ECO:0000256" key="1">
    <source>
        <dbReference type="ARBA" id="ARBA00023015"/>
    </source>
</evidence>
<comment type="caution">
    <text evidence="5">The sequence shown here is derived from an EMBL/GenBank/DDBJ whole genome shotgun (WGS) entry which is preliminary data.</text>
</comment>
<dbReference type="RefSeq" id="WP_188935142.1">
    <property type="nucleotide sequence ID" value="NZ_BMJC01000004.1"/>
</dbReference>
<evidence type="ECO:0000259" key="4">
    <source>
        <dbReference type="PROSITE" id="PS01124"/>
    </source>
</evidence>
<organism evidence="5 6">
    <name type="scientific">Puia dinghuensis</name>
    <dbReference type="NCBI Taxonomy" id="1792502"/>
    <lineage>
        <taxon>Bacteria</taxon>
        <taxon>Pseudomonadati</taxon>
        <taxon>Bacteroidota</taxon>
        <taxon>Chitinophagia</taxon>
        <taxon>Chitinophagales</taxon>
        <taxon>Chitinophagaceae</taxon>
        <taxon>Puia</taxon>
    </lineage>
</organism>
<dbReference type="PROSITE" id="PS01124">
    <property type="entry name" value="HTH_ARAC_FAMILY_2"/>
    <property type="match status" value="1"/>
</dbReference>
<protein>
    <recommendedName>
        <fullName evidence="4">HTH araC/xylS-type domain-containing protein</fullName>
    </recommendedName>
</protein>
<dbReference type="GO" id="GO:0003700">
    <property type="term" value="F:DNA-binding transcription factor activity"/>
    <property type="evidence" value="ECO:0007669"/>
    <property type="project" value="InterPro"/>
</dbReference>
<keyword evidence="2" id="KW-0238">DNA-binding</keyword>